<dbReference type="InterPro" id="IPR002933">
    <property type="entry name" value="Peptidase_M20"/>
</dbReference>
<keyword evidence="2" id="KW-0479">Metal-binding</keyword>
<evidence type="ECO:0000313" key="8">
    <source>
        <dbReference type="EMBL" id="AGH45665.1"/>
    </source>
</evidence>
<keyword evidence="4" id="KW-0862">Zinc</keyword>
<dbReference type="InterPro" id="IPR011650">
    <property type="entry name" value="Peptidase_M20_dimer"/>
</dbReference>
<dbReference type="Pfam" id="PF01546">
    <property type="entry name" value="Peptidase_M20"/>
    <property type="match status" value="1"/>
</dbReference>
<dbReference type="PANTHER" id="PTHR43808">
    <property type="entry name" value="ACETYLORNITHINE DEACETYLASE"/>
    <property type="match status" value="1"/>
</dbReference>
<dbReference type="SUPFAM" id="SSF53187">
    <property type="entry name" value="Zn-dependent exopeptidases"/>
    <property type="match status" value="1"/>
</dbReference>
<dbReference type="PANTHER" id="PTHR43808:SF32">
    <property type="entry name" value="ARGE_DAPE-RELATED DEACYLASE"/>
    <property type="match status" value="1"/>
</dbReference>
<evidence type="ECO:0000259" key="7">
    <source>
        <dbReference type="Pfam" id="PF07687"/>
    </source>
</evidence>
<dbReference type="GO" id="GO:0016787">
    <property type="term" value="F:hydrolase activity"/>
    <property type="evidence" value="ECO:0007669"/>
    <property type="project" value="UniProtKB-KW"/>
</dbReference>
<protein>
    <submittedName>
        <fullName evidence="8">Peptidase M20</fullName>
    </submittedName>
</protein>
<dbReference type="GO" id="GO:0046872">
    <property type="term" value="F:metal ion binding"/>
    <property type="evidence" value="ECO:0007669"/>
    <property type="project" value="UniProtKB-KW"/>
</dbReference>
<dbReference type="OrthoDB" id="9776600at2"/>
<gene>
    <name evidence="8" type="ORF">C427_3557</name>
</gene>
<dbReference type="InterPro" id="IPR036264">
    <property type="entry name" value="Bact_exopeptidase_dim_dom"/>
</dbReference>
<dbReference type="Proteomes" id="UP000011864">
    <property type="component" value="Chromosome"/>
</dbReference>
<dbReference type="SUPFAM" id="SSF55031">
    <property type="entry name" value="Bacterial exopeptidase dimerisation domain"/>
    <property type="match status" value="1"/>
</dbReference>
<dbReference type="Gene3D" id="3.30.70.360">
    <property type="match status" value="1"/>
</dbReference>
<evidence type="ECO:0000313" key="9">
    <source>
        <dbReference type="Proteomes" id="UP000011864"/>
    </source>
</evidence>
<dbReference type="RefSeq" id="WP_007637648.1">
    <property type="nucleotide sequence ID" value="NC_020514.1"/>
</dbReference>
<sequence>MLQKSSLLLLLCSLCSTYVAANQDVEQQIIQHVDTQLDESTALLKQLVNINSGTMNFAGVRRVGMLLKQKYDALGFTTQWLDGNTFGRAGHLIATYESTSHPDAAKILLIGHLDTVFAKDDDFQTITELANERLAGPGITDMKGGDVIMLAALQALQKQGLLQQLNIKVVMTGDEESSGKPLSLSKQAIIDAAIWADIALGFEDGDSNITTAVTSRRGSVNWSLTVKGKPAHSSQIFTDENGDGAIFETARILNEFRVQLQHEKLLSFNPGVIAGGTRVTQQDDKSNFSAFGKTNVIAKDTLVKGGIRAASPEQLERAKVVMQTIVSQNLRHTSAVLEFQSGYPPMAQTSNNNDLLALYSQVSVDLGYGKITAVNPRNAGAADISFAASHVDMSLDGLGLMGSGGHTKDEVADMSSFIKNMRKTAILIYRLSQ</sequence>
<dbReference type="PROSITE" id="PS00759">
    <property type="entry name" value="ARGE_DAPE_CPG2_2"/>
    <property type="match status" value="1"/>
</dbReference>
<comment type="cofactor">
    <cofactor evidence="1">
        <name>Zn(2+)</name>
        <dbReference type="ChEBI" id="CHEBI:29105"/>
    </cofactor>
</comment>
<keyword evidence="9" id="KW-1185">Reference proteome</keyword>
<dbReference type="Pfam" id="PF07687">
    <property type="entry name" value="M20_dimer"/>
    <property type="match status" value="1"/>
</dbReference>
<dbReference type="STRING" id="1129794.C427_3557"/>
<organism evidence="8 9">
    <name type="scientific">Paraglaciecola psychrophila 170</name>
    <dbReference type="NCBI Taxonomy" id="1129794"/>
    <lineage>
        <taxon>Bacteria</taxon>
        <taxon>Pseudomonadati</taxon>
        <taxon>Pseudomonadota</taxon>
        <taxon>Gammaproteobacteria</taxon>
        <taxon>Alteromonadales</taxon>
        <taxon>Alteromonadaceae</taxon>
        <taxon>Paraglaciecola</taxon>
    </lineage>
</organism>
<proteinExistence type="predicted"/>
<dbReference type="PROSITE" id="PS00758">
    <property type="entry name" value="ARGE_DAPE_CPG2_1"/>
    <property type="match status" value="1"/>
</dbReference>
<keyword evidence="5" id="KW-0170">Cobalt</keyword>
<evidence type="ECO:0000256" key="3">
    <source>
        <dbReference type="ARBA" id="ARBA00022801"/>
    </source>
</evidence>
<dbReference type="AlphaFoldDB" id="K7AQ48"/>
<dbReference type="InterPro" id="IPR050072">
    <property type="entry name" value="Peptidase_M20A"/>
</dbReference>
<feature type="domain" description="Peptidase M20 dimerisation" evidence="7">
    <location>
        <begin position="215"/>
        <end position="332"/>
    </location>
</feature>
<accession>K7AQ48</accession>
<feature type="signal peptide" evidence="6">
    <location>
        <begin position="1"/>
        <end position="21"/>
    </location>
</feature>
<dbReference type="PATRIC" id="fig|1129794.4.peg.3538"/>
<evidence type="ECO:0000256" key="4">
    <source>
        <dbReference type="ARBA" id="ARBA00022833"/>
    </source>
</evidence>
<evidence type="ECO:0000256" key="2">
    <source>
        <dbReference type="ARBA" id="ARBA00022723"/>
    </source>
</evidence>
<dbReference type="eggNOG" id="COG0624">
    <property type="taxonomic scope" value="Bacteria"/>
</dbReference>
<evidence type="ECO:0000256" key="1">
    <source>
        <dbReference type="ARBA" id="ARBA00001947"/>
    </source>
</evidence>
<evidence type="ECO:0000256" key="5">
    <source>
        <dbReference type="ARBA" id="ARBA00023285"/>
    </source>
</evidence>
<dbReference type="InterPro" id="IPR001261">
    <property type="entry name" value="ArgE/DapE_CS"/>
</dbReference>
<feature type="chain" id="PRO_5003902766" evidence="6">
    <location>
        <begin position="22"/>
        <end position="433"/>
    </location>
</feature>
<dbReference type="Gene3D" id="3.40.630.10">
    <property type="entry name" value="Zn peptidases"/>
    <property type="match status" value="1"/>
</dbReference>
<evidence type="ECO:0000256" key="6">
    <source>
        <dbReference type="SAM" id="SignalP"/>
    </source>
</evidence>
<name>K7AQ48_9ALTE</name>
<keyword evidence="3" id="KW-0378">Hydrolase</keyword>
<dbReference type="HOGENOM" id="CLU_021802_7_0_6"/>
<keyword evidence="6" id="KW-0732">Signal</keyword>
<dbReference type="EMBL" id="CP003837">
    <property type="protein sequence ID" value="AGH45665.1"/>
    <property type="molecule type" value="Genomic_DNA"/>
</dbReference>
<reference evidence="8 9" key="1">
    <citation type="journal article" date="2013" name="Genome Announc.">
        <title>Complete Genome Sequence of Glaciecola psychrophila Strain 170T.</title>
        <authorList>
            <person name="Yin J."/>
            <person name="Chen J."/>
            <person name="Liu G."/>
            <person name="Yu Y."/>
            <person name="Song L."/>
            <person name="Wang X."/>
            <person name="Qu X."/>
        </authorList>
    </citation>
    <scope>NUCLEOTIDE SEQUENCE [LARGE SCALE GENOMIC DNA]</scope>
    <source>
        <strain evidence="8 9">170</strain>
    </source>
</reference>
<dbReference type="KEGG" id="gps:C427_3557"/>